<gene>
    <name evidence="2" type="ORF">CFT12S02225_06270</name>
</gene>
<dbReference type="AlphaFoldDB" id="A0AAX0HB93"/>
<feature type="transmembrane region" description="Helical" evidence="1">
    <location>
        <begin position="52"/>
        <end position="74"/>
    </location>
</feature>
<protein>
    <submittedName>
        <fullName evidence="2">Uncharacterized protein</fullName>
    </submittedName>
</protein>
<organism evidence="2 3">
    <name type="scientific">Campylobacter fetus subsp. testudinum</name>
    <dbReference type="NCBI Taxonomy" id="1507806"/>
    <lineage>
        <taxon>Bacteria</taxon>
        <taxon>Pseudomonadati</taxon>
        <taxon>Campylobacterota</taxon>
        <taxon>Epsilonproteobacteria</taxon>
        <taxon>Campylobacterales</taxon>
        <taxon>Campylobacteraceae</taxon>
        <taxon>Campylobacter</taxon>
    </lineage>
</organism>
<keyword evidence="1" id="KW-0812">Transmembrane</keyword>
<evidence type="ECO:0000256" key="1">
    <source>
        <dbReference type="SAM" id="Phobius"/>
    </source>
</evidence>
<dbReference type="Proteomes" id="UP000093100">
    <property type="component" value="Unassembled WGS sequence"/>
</dbReference>
<keyword evidence="1" id="KW-1133">Transmembrane helix</keyword>
<reference evidence="2 3" key="1">
    <citation type="journal article" date="2016" name="Genome Biol. Evol.">
        <title>Comparative Genomics of Campylobacter fetus from Reptiles and Mammals Reveals Divergent Evolution in Host-Associated Lineages.</title>
        <authorList>
            <person name="Gilbert M.J."/>
            <person name="Miller W.G."/>
            <person name="Yee E."/>
            <person name="Zomer A.L."/>
            <person name="van der Graaf-van Bloois L."/>
            <person name="Fitzgerald C."/>
            <person name="Forbes K.J."/>
            <person name="Meric G."/>
            <person name="Sheppard S.K."/>
            <person name="Wagenaar J.A."/>
            <person name="Duim B."/>
        </authorList>
    </citation>
    <scope>NUCLEOTIDE SEQUENCE [LARGE SCALE GENOMIC DNA]</scope>
    <source>
        <strain evidence="2 3">12S02225-3</strain>
    </source>
</reference>
<dbReference type="EMBL" id="LFLK01000005">
    <property type="protein sequence ID" value="OCR90631.1"/>
    <property type="molecule type" value="Genomic_DNA"/>
</dbReference>
<evidence type="ECO:0000313" key="3">
    <source>
        <dbReference type="Proteomes" id="UP000093100"/>
    </source>
</evidence>
<proteinExistence type="predicted"/>
<name>A0AAX0HB93_CAMFE</name>
<evidence type="ECO:0000313" key="2">
    <source>
        <dbReference type="EMBL" id="OCR90631.1"/>
    </source>
</evidence>
<accession>A0AAX0HB93</accession>
<keyword evidence="1" id="KW-0472">Membrane</keyword>
<sequence length="92" mass="11003">MYFIYFGKTAVYFYLNLNIETKYQLITIIYLIKIINYDIIAKKKQRIVYMKALDVLIKVSSLVLIISKIIHIRLEKRVSNLEKSPKRSVKFK</sequence>
<comment type="caution">
    <text evidence="2">The sequence shown here is derived from an EMBL/GenBank/DDBJ whole genome shotgun (WGS) entry which is preliminary data.</text>
</comment>